<protein>
    <submittedName>
        <fullName evidence="1">Putative metal-binding protein</fullName>
    </submittedName>
</protein>
<proteinExistence type="predicted"/>
<accession>A0A231VMM5</accession>
<dbReference type="RefSeq" id="WP_015312074.1">
    <property type="nucleotide sequence ID" value="NZ_CP016893.1"/>
</dbReference>
<evidence type="ECO:0000313" key="1">
    <source>
        <dbReference type="EMBL" id="AST56571.1"/>
    </source>
</evidence>
<evidence type="ECO:0000313" key="3">
    <source>
        <dbReference type="Proteomes" id="UP000214975"/>
    </source>
</evidence>
<evidence type="ECO:0000313" key="2">
    <source>
        <dbReference type="EMBL" id="OXT08956.1"/>
    </source>
</evidence>
<dbReference type="InterPro" id="IPR014997">
    <property type="entry name" value="DUF1847"/>
</dbReference>
<dbReference type="Pfam" id="PF08901">
    <property type="entry name" value="DUF1847"/>
    <property type="match status" value="1"/>
</dbReference>
<sequence>MNSIFSCAVCPNKPCAKGDDNFPKNCPTVMEKEIIEKSIERYNVDENINKIMKVANKLPVTEDGELRSRAEEIIDLIKQMGMKKIGVAFCYSLEKEVKKFVKMLENYDITVVPVCCKVGSVDVKEIGIEKKRDKFIATCNPITQAEIMNKENTELNVVVGLCVGHDMIFNKNSETYVTTLIAKDRKYAHCPAKAFEE</sequence>
<dbReference type="Proteomes" id="UP000214975">
    <property type="component" value="Chromosome"/>
</dbReference>
<evidence type="ECO:0000313" key="4">
    <source>
        <dbReference type="Proteomes" id="UP000215301"/>
    </source>
</evidence>
<dbReference type="Proteomes" id="UP000215301">
    <property type="component" value="Unassembled WGS sequence"/>
</dbReference>
<dbReference type="EMBL" id="NKHD01000007">
    <property type="protein sequence ID" value="OXT08956.1"/>
    <property type="molecule type" value="Genomic_DNA"/>
</dbReference>
<reference evidence="2 4" key="2">
    <citation type="submission" date="2017-06" db="EMBL/GenBank/DDBJ databases">
        <title>Isolation and characterization of a thermophilic and butanogenic Thermoanaerobacterium thermosaccharolyticum M5 capable of efficient degradation of hemicellulose.</title>
        <authorList>
            <person name="Xin F."/>
            <person name="Jiang Y."/>
        </authorList>
    </citation>
    <scope>NUCLEOTIDE SEQUENCE [LARGE SCALE GENOMIC DNA]</scope>
    <source>
        <strain evidence="2 4">M5</strain>
    </source>
</reference>
<dbReference type="AlphaFoldDB" id="A0A231VMM5"/>
<gene>
    <name evidence="2" type="ORF">CE561_03260</name>
    <name evidence="1" type="ORF">Thert_00357</name>
</gene>
<name>A0A231VMM5_THETR</name>
<dbReference type="EMBL" id="CP016893">
    <property type="protein sequence ID" value="AST56571.1"/>
    <property type="molecule type" value="Genomic_DNA"/>
</dbReference>
<reference evidence="1 3" key="1">
    <citation type="submission" date="2016-08" db="EMBL/GenBank/DDBJ databases">
        <title>A novel genetic cassette of butanologenic Thermoanaerobacterium thermosaccharolyticum that directly convert cellulose to butanol.</title>
        <authorList>
            <person name="Li T."/>
            <person name="He J."/>
        </authorList>
    </citation>
    <scope>NUCLEOTIDE SEQUENCE [LARGE SCALE GENOMIC DNA]</scope>
    <source>
        <strain evidence="1 3">TG57</strain>
    </source>
</reference>
<organism evidence="2 4">
    <name type="scientific">Thermoanaerobacterium thermosaccharolyticum</name>
    <name type="common">Clostridium thermosaccharolyticum</name>
    <dbReference type="NCBI Taxonomy" id="1517"/>
    <lineage>
        <taxon>Bacteria</taxon>
        <taxon>Bacillati</taxon>
        <taxon>Bacillota</taxon>
        <taxon>Clostridia</taxon>
        <taxon>Thermoanaerobacterales</taxon>
        <taxon>Thermoanaerobacteraceae</taxon>
        <taxon>Thermoanaerobacterium</taxon>
    </lineage>
</organism>